<accession>A0A4Y2J7R6</accession>
<reference evidence="1 2" key="1">
    <citation type="journal article" date="2019" name="Sci. Rep.">
        <title>Orb-weaving spider Araneus ventricosus genome elucidates the spidroin gene catalogue.</title>
        <authorList>
            <person name="Kono N."/>
            <person name="Nakamura H."/>
            <person name="Ohtoshi R."/>
            <person name="Moran D.A.P."/>
            <person name="Shinohara A."/>
            <person name="Yoshida Y."/>
            <person name="Fujiwara M."/>
            <person name="Mori M."/>
            <person name="Tomita M."/>
            <person name="Arakawa K."/>
        </authorList>
    </citation>
    <scope>NUCLEOTIDE SEQUENCE [LARGE SCALE GENOMIC DNA]</scope>
</reference>
<gene>
    <name evidence="1" type="ORF">AVEN_24280_1</name>
</gene>
<keyword evidence="2" id="KW-1185">Reference proteome</keyword>
<proteinExistence type="predicted"/>
<name>A0A4Y2J7R6_ARAVE</name>
<dbReference type="Proteomes" id="UP000499080">
    <property type="component" value="Unassembled WGS sequence"/>
</dbReference>
<dbReference type="AlphaFoldDB" id="A0A4Y2J7R6"/>
<comment type="caution">
    <text evidence="1">The sequence shown here is derived from an EMBL/GenBank/DDBJ whole genome shotgun (WGS) entry which is preliminary data.</text>
</comment>
<evidence type="ECO:0000313" key="1">
    <source>
        <dbReference type="EMBL" id="GBM85619.1"/>
    </source>
</evidence>
<evidence type="ECO:0000313" key="2">
    <source>
        <dbReference type="Proteomes" id="UP000499080"/>
    </source>
</evidence>
<organism evidence="1 2">
    <name type="scientific">Araneus ventricosus</name>
    <name type="common">Orbweaver spider</name>
    <name type="synonym">Epeira ventricosa</name>
    <dbReference type="NCBI Taxonomy" id="182803"/>
    <lineage>
        <taxon>Eukaryota</taxon>
        <taxon>Metazoa</taxon>
        <taxon>Ecdysozoa</taxon>
        <taxon>Arthropoda</taxon>
        <taxon>Chelicerata</taxon>
        <taxon>Arachnida</taxon>
        <taxon>Araneae</taxon>
        <taxon>Araneomorphae</taxon>
        <taxon>Entelegynae</taxon>
        <taxon>Araneoidea</taxon>
        <taxon>Araneidae</taxon>
        <taxon>Araneus</taxon>
    </lineage>
</organism>
<sequence>MRAKISSVKSKVWGTKFSSDPEKVMRAALVWLLLRQNMRPPIPFQSSKLQFLVLTYLRFEMGYVPIMMEKHLTALRLLTLLFIKMVRQNFLQESLSATFRHEVVTE</sequence>
<dbReference type="EMBL" id="BGPR01003249">
    <property type="protein sequence ID" value="GBM85619.1"/>
    <property type="molecule type" value="Genomic_DNA"/>
</dbReference>
<protein>
    <submittedName>
        <fullName evidence="1">Uncharacterized protein</fullName>
    </submittedName>
</protein>